<proteinExistence type="predicted"/>
<organism evidence="2">
    <name type="scientific">Pseudogarypus banksi</name>
    <dbReference type="NCBI Taxonomy" id="1131925"/>
    <lineage>
        <taxon>Eukaryota</taxon>
        <taxon>Metazoa</taxon>
        <taxon>Ecdysozoa</taxon>
        <taxon>Arthropoda</taxon>
        <taxon>Chelicerata</taxon>
        <taxon>Arachnida</taxon>
        <taxon>Pseudoscorpiones</taxon>
        <taxon>Feaelloidea</taxon>
        <taxon>Pseudogarypidae</taxon>
        <taxon>Pseudogarypus</taxon>
    </lineage>
</organism>
<feature type="transmembrane region" description="Helical" evidence="1">
    <location>
        <begin position="12"/>
        <end position="30"/>
    </location>
</feature>
<accession>H9MFI5</accession>
<geneLocation type="mitochondrion" evidence="2"/>
<keyword evidence="1" id="KW-1133">Transmembrane helix</keyword>
<evidence type="ECO:0000313" key="2">
    <source>
        <dbReference type="EMBL" id="AEX37730.1"/>
    </source>
</evidence>
<keyword evidence="1" id="KW-0472">Membrane</keyword>
<reference evidence="2" key="1">
    <citation type="journal article" date="2012" name="BMC Evol. Biol.">
        <title>Pseudoscorpion mitochondria show rearranged genes and genome-wide reductions of RNA gene sizes and inferred structures, yet typical nucleotide composition bias.</title>
        <authorList>
            <person name="Ovchinnikov S."/>
            <person name="Masta S.E."/>
        </authorList>
    </citation>
    <scope>NUCLEOTIDE SEQUENCE</scope>
</reference>
<dbReference type="AlphaFoldDB" id="H9MFI5"/>
<sequence>MPQIMPLNWIFYYMNFNLMFLLLIISYSSLKKLNLNNKLIFNHFNKFWMW</sequence>
<dbReference type="EMBL" id="JQ040544">
    <property type="protein sequence ID" value="AEX37730.1"/>
    <property type="molecule type" value="Genomic_DNA"/>
</dbReference>
<name>H9MFI5_9ARAC</name>
<protein>
    <submittedName>
        <fullName evidence="2">ATP synthase F0 subunit 8</fullName>
    </submittedName>
</protein>
<keyword evidence="2" id="KW-0496">Mitochondrion</keyword>
<keyword evidence="1" id="KW-0812">Transmembrane</keyword>
<evidence type="ECO:0000256" key="1">
    <source>
        <dbReference type="SAM" id="Phobius"/>
    </source>
</evidence>
<gene>
    <name evidence="2" type="primary">ATP8</name>
</gene>